<accession>A0AAF0D191</accession>
<dbReference type="Gene3D" id="3.30.1200.10">
    <property type="entry name" value="YggU-like"/>
    <property type="match status" value="1"/>
</dbReference>
<dbReference type="EMBL" id="CP091871">
    <property type="protein sequence ID" value="WEU39824.1"/>
    <property type="molecule type" value="Genomic_DNA"/>
</dbReference>
<gene>
    <name evidence="2" type="ORF">OdinLCB4_004960</name>
</gene>
<organism evidence="2 3">
    <name type="scientific">Odinarchaeota yellowstonii (strain LCB_4)</name>
    <dbReference type="NCBI Taxonomy" id="1841599"/>
    <lineage>
        <taxon>Archaea</taxon>
        <taxon>Promethearchaeati</taxon>
        <taxon>Candidatus Odinarchaeota</taxon>
        <taxon>Candidatus Odinarchaeia</taxon>
        <taxon>Candidatus Odinarchaeales</taxon>
        <taxon>Candidatus Odinarchaeaceae</taxon>
        <taxon>Candidatus Odinarchaeum</taxon>
    </lineage>
</organism>
<dbReference type="Pfam" id="PF02594">
    <property type="entry name" value="DUF167"/>
    <property type="match status" value="1"/>
</dbReference>
<dbReference type="InterPro" id="IPR003746">
    <property type="entry name" value="DUF167"/>
</dbReference>
<dbReference type="SUPFAM" id="SSF69786">
    <property type="entry name" value="YggU-like"/>
    <property type="match status" value="1"/>
</dbReference>
<reference evidence="2" key="1">
    <citation type="journal article" date="2017" name="Nature">
        <title>Asgard archaea illuminate the origin of eukaryotic cellular complexity.</title>
        <authorList>
            <person name="Zaremba-Niedzwiedzka K."/>
            <person name="Caceres E.F."/>
            <person name="Saw J.H."/>
            <person name="Backstrom D."/>
            <person name="Juzokaite L."/>
            <person name="Vancaester E."/>
            <person name="Seitz K.W."/>
            <person name="Anantharaman K."/>
            <person name="Starnawski P."/>
            <person name="Kjeldsen K.U."/>
            <person name="Scott M.B."/>
            <person name="Nunoura T."/>
            <person name="Banfield J.F."/>
            <person name="Schramm A."/>
            <person name="Baker B.J."/>
            <person name="Spang A."/>
            <person name="Ettema T.J.G."/>
        </authorList>
    </citation>
    <scope>NUCLEOTIDE SEQUENCE</scope>
    <source>
        <strain evidence="2">LCB_4</strain>
    </source>
</reference>
<dbReference type="Proteomes" id="UP000186851">
    <property type="component" value="Chromosome"/>
</dbReference>
<comment type="similarity">
    <text evidence="1">Belongs to the UPF0235 family.</text>
</comment>
<evidence type="ECO:0000256" key="1">
    <source>
        <dbReference type="ARBA" id="ARBA00010364"/>
    </source>
</evidence>
<protein>
    <submittedName>
        <fullName evidence="2">DUF167 domain-containing protein</fullName>
    </submittedName>
</protein>
<dbReference type="KEGG" id="oyw:OdinLCB4_004960"/>
<dbReference type="InterPro" id="IPR036591">
    <property type="entry name" value="YggU-like_sf"/>
</dbReference>
<dbReference type="AlphaFoldDB" id="A0AAF0D191"/>
<sequence length="72" mass="8307">MIYEVEVKFKGDSIIIKGNRIEAHLNSKPERGEANRELIKKLAKFFNTSTSNIKIIKGLKSKYKIVEVIEEK</sequence>
<reference evidence="2" key="2">
    <citation type="journal article" date="2022" name="Nat. Microbiol.">
        <title>A closed Candidatus Odinarchaeum chromosome exposes Asgard archaeal viruses.</title>
        <authorList>
            <person name="Tamarit D."/>
            <person name="Caceres E.F."/>
            <person name="Krupovic M."/>
            <person name="Nijland R."/>
            <person name="Eme L."/>
            <person name="Robinson N.P."/>
            <person name="Ettema T.J.G."/>
        </authorList>
    </citation>
    <scope>NUCLEOTIDE SEQUENCE</scope>
    <source>
        <strain evidence="2">LCB_4</strain>
    </source>
</reference>
<name>A0AAF0D191_ODILC</name>
<dbReference type="NCBIfam" id="TIGR00251">
    <property type="entry name" value="DUF167 family protein"/>
    <property type="match status" value="1"/>
</dbReference>
<evidence type="ECO:0000313" key="2">
    <source>
        <dbReference type="EMBL" id="WEU39824.1"/>
    </source>
</evidence>
<proteinExistence type="inferred from homology"/>
<evidence type="ECO:0000313" key="3">
    <source>
        <dbReference type="Proteomes" id="UP000186851"/>
    </source>
</evidence>
<dbReference type="SMART" id="SM01152">
    <property type="entry name" value="DUF167"/>
    <property type="match status" value="1"/>
</dbReference>